<comment type="cofactor">
    <cofactor evidence="5">
        <name>Fe(2+)</name>
        <dbReference type="ChEBI" id="CHEBI:29033"/>
    </cofactor>
    <text evidence="5">Binds 1 Fe(2+) ion per subunit.</text>
</comment>
<dbReference type="Pfam" id="PF03055">
    <property type="entry name" value="RPE65"/>
    <property type="match status" value="1"/>
</dbReference>
<dbReference type="GO" id="GO:0010436">
    <property type="term" value="F:carotenoid dioxygenase activity"/>
    <property type="evidence" value="ECO:0007669"/>
    <property type="project" value="TreeGrafter"/>
</dbReference>
<feature type="binding site" evidence="5">
    <location>
        <position position="558"/>
    </location>
    <ligand>
        <name>Fe cation</name>
        <dbReference type="ChEBI" id="CHEBI:24875"/>
        <note>catalytic</note>
    </ligand>
</feature>
<reference evidence="8" key="1">
    <citation type="submission" date="2020-10" db="EMBL/GenBank/DDBJ databases">
        <title>Unveiling of a novel bifunctional photoreceptor, Dualchrome1, isolated from a cosmopolitan green alga.</title>
        <authorList>
            <person name="Suzuki S."/>
            <person name="Kawachi M."/>
        </authorList>
    </citation>
    <scope>NUCLEOTIDE SEQUENCE</scope>
    <source>
        <strain evidence="8">NIES 2893</strain>
    </source>
</reference>
<accession>A0A830HHZ7</accession>
<dbReference type="GO" id="GO:0016121">
    <property type="term" value="P:carotene catabolic process"/>
    <property type="evidence" value="ECO:0007669"/>
    <property type="project" value="TreeGrafter"/>
</dbReference>
<feature type="binding site" evidence="5">
    <location>
        <position position="368"/>
    </location>
    <ligand>
        <name>Fe cation</name>
        <dbReference type="ChEBI" id="CHEBI:24875"/>
        <note>catalytic</note>
    </ligand>
</feature>
<dbReference type="AlphaFoldDB" id="A0A830HHZ7"/>
<feature type="binding site" evidence="5">
    <location>
        <position position="304"/>
    </location>
    <ligand>
        <name>Fe cation</name>
        <dbReference type="ChEBI" id="CHEBI:24875"/>
        <note>catalytic</note>
    </ligand>
</feature>
<keyword evidence="4 5" id="KW-0408">Iron</keyword>
<comment type="similarity">
    <text evidence="1">Belongs to the carotenoid oxygenase family.</text>
</comment>
<evidence type="ECO:0000313" key="9">
    <source>
        <dbReference type="Proteomes" id="UP000660262"/>
    </source>
</evidence>
<evidence type="ECO:0000256" key="5">
    <source>
        <dbReference type="PIRSR" id="PIRSR604294-1"/>
    </source>
</evidence>
<keyword evidence="3" id="KW-0560">Oxidoreductase</keyword>
<protein>
    <submittedName>
        <fullName evidence="8">Uncharacterized protein</fullName>
    </submittedName>
</protein>
<name>A0A830HHZ7_9CHLO</name>
<dbReference type="EMBL" id="BNJQ01000013">
    <property type="protein sequence ID" value="GHP06432.1"/>
    <property type="molecule type" value="Genomic_DNA"/>
</dbReference>
<keyword evidence="2 5" id="KW-0479">Metal-binding</keyword>
<dbReference type="OrthoDB" id="407010at2759"/>
<evidence type="ECO:0000256" key="4">
    <source>
        <dbReference type="ARBA" id="ARBA00023004"/>
    </source>
</evidence>
<proteinExistence type="inferred from homology"/>
<evidence type="ECO:0000256" key="7">
    <source>
        <dbReference type="SAM" id="SignalP"/>
    </source>
</evidence>
<organism evidence="8 9">
    <name type="scientific">Pycnococcus provasolii</name>
    <dbReference type="NCBI Taxonomy" id="41880"/>
    <lineage>
        <taxon>Eukaryota</taxon>
        <taxon>Viridiplantae</taxon>
        <taxon>Chlorophyta</taxon>
        <taxon>Pseudoscourfieldiophyceae</taxon>
        <taxon>Pseudoscourfieldiales</taxon>
        <taxon>Pycnococcaceae</taxon>
        <taxon>Pycnococcus</taxon>
    </lineage>
</organism>
<feature type="chain" id="PRO_5032870212" evidence="7">
    <location>
        <begin position="33"/>
        <end position="572"/>
    </location>
</feature>
<feature type="binding site" evidence="5">
    <location>
        <position position="241"/>
    </location>
    <ligand>
        <name>Fe cation</name>
        <dbReference type="ChEBI" id="CHEBI:24875"/>
        <note>catalytic</note>
    </ligand>
</feature>
<dbReference type="InterPro" id="IPR004294">
    <property type="entry name" value="Carotenoid_Oase"/>
</dbReference>
<dbReference type="PANTHER" id="PTHR10543">
    <property type="entry name" value="BETA-CAROTENE DIOXYGENASE"/>
    <property type="match status" value="1"/>
</dbReference>
<evidence type="ECO:0000256" key="3">
    <source>
        <dbReference type="ARBA" id="ARBA00023002"/>
    </source>
</evidence>
<keyword evidence="7" id="KW-0732">Signal</keyword>
<feature type="signal peptide" evidence="7">
    <location>
        <begin position="1"/>
        <end position="32"/>
    </location>
</feature>
<feature type="region of interest" description="Disordered" evidence="6">
    <location>
        <begin position="42"/>
        <end position="75"/>
    </location>
</feature>
<keyword evidence="9" id="KW-1185">Reference proteome</keyword>
<sequence length="572" mass="62922">MVRMSSSSTCACSWTWVALLAYLFHHAYVVVASSSSLSSSSDSEPFHHSYKNNSSGNNGSAVDADGGGGPHHQHRRRTLLATSGSQHAHVGYFLRDFSAENPVRAPAATGSNPPAWLAGVSHYRVLPAVFPGGMKYHFDGLATALKLTMAEDNANAVEFVSKTYASDAAKDFARCLFFGTGFGPTLGTQICFTNPGVNLLPIEGQMWLTIDTSSWGRVDPATLETVAGAKVDVGSLVLNAHPACDRRTNECFVQHPCPRSTSPLSDQVCFSLLIPQHDAPNANMATRELARVSLSESEIIQHSHSPCITENWVVSKVDSFEMRNPLLNANGGLLRFLNQREGGVWLAMNRRTNATRVLRSKEKFVENHIWNCYESVDGDVLAEAVATTSSYLDTYFERSLDANIDWSLIFRPALRCVLPLSDEGDDEVSCTHMLKGGQGEDMVWDYPTFNPVYKMRDYQWVFAIAVGDKNTSRWFDKAVKIDRHAGSVAQSWSEPGIYLTEFDFVPRGQEVGDELDGVLLTILYNSTSDESSFAVFCPRKMEPLALYPMKSVVPFHAHGISCLVDGTCFTNP</sequence>
<evidence type="ECO:0000256" key="1">
    <source>
        <dbReference type="ARBA" id="ARBA00006787"/>
    </source>
</evidence>
<dbReference type="Proteomes" id="UP000660262">
    <property type="component" value="Unassembled WGS sequence"/>
</dbReference>
<dbReference type="PANTHER" id="PTHR10543:SF24">
    <property type="entry name" value="CAROTENOID ISOMEROOXYGENASE"/>
    <property type="match status" value="1"/>
</dbReference>
<comment type="caution">
    <text evidence="8">The sequence shown here is derived from an EMBL/GenBank/DDBJ whole genome shotgun (WGS) entry which is preliminary data.</text>
</comment>
<dbReference type="GO" id="GO:0046872">
    <property type="term" value="F:metal ion binding"/>
    <property type="evidence" value="ECO:0007669"/>
    <property type="project" value="UniProtKB-KW"/>
</dbReference>
<evidence type="ECO:0000313" key="8">
    <source>
        <dbReference type="EMBL" id="GHP06432.1"/>
    </source>
</evidence>
<gene>
    <name evidence="8" type="ORF">PPROV_000517700</name>
</gene>
<evidence type="ECO:0000256" key="6">
    <source>
        <dbReference type="SAM" id="MobiDB-lite"/>
    </source>
</evidence>
<evidence type="ECO:0000256" key="2">
    <source>
        <dbReference type="ARBA" id="ARBA00022723"/>
    </source>
</evidence>